<dbReference type="CDD" id="cd07993">
    <property type="entry name" value="LPLAT_DHAPAT-like"/>
    <property type="match status" value="1"/>
</dbReference>
<protein>
    <submittedName>
        <fullName evidence="8">1-acyl-sn-glycerol-3-phosphate acyltransferase</fullName>
    </submittedName>
</protein>
<comment type="similarity">
    <text evidence="2">Belongs to the GPAT/DAPAT family.</text>
</comment>
<dbReference type="EMBL" id="JAYJJU010000001">
    <property type="protein sequence ID" value="MEB3030092.1"/>
    <property type="molecule type" value="Genomic_DNA"/>
</dbReference>
<dbReference type="InterPro" id="IPR045520">
    <property type="entry name" value="GPAT/DHAPAT_C"/>
</dbReference>
<dbReference type="PIRSF" id="PIRSF000437">
    <property type="entry name" value="GPAT_DHAPAT"/>
    <property type="match status" value="1"/>
</dbReference>
<dbReference type="InterPro" id="IPR041728">
    <property type="entry name" value="GPAT/DHAPAT_LPLAT"/>
</dbReference>
<comment type="subcellular location">
    <subcellularLocation>
        <location evidence="1">Endomembrane system</location>
        <topology evidence="1">Peripheral membrane protein</topology>
    </subcellularLocation>
</comment>
<organism evidence="8 9">
    <name type="scientific">[Mycobacterium] nativiensis</name>
    <dbReference type="NCBI Taxonomy" id="2855503"/>
    <lineage>
        <taxon>Bacteria</taxon>
        <taxon>Bacillati</taxon>
        <taxon>Actinomycetota</taxon>
        <taxon>Actinomycetes</taxon>
        <taxon>Mycobacteriales</taxon>
        <taxon>Mycobacteriaceae</taxon>
        <taxon>Mycolicibacter</taxon>
    </lineage>
</organism>
<dbReference type="SMART" id="SM00563">
    <property type="entry name" value="PlsC"/>
    <property type="match status" value="1"/>
</dbReference>
<dbReference type="Pfam" id="PF01553">
    <property type="entry name" value="Acyltransferase"/>
    <property type="match status" value="1"/>
</dbReference>
<evidence type="ECO:0000256" key="1">
    <source>
        <dbReference type="ARBA" id="ARBA00004184"/>
    </source>
</evidence>
<dbReference type="PANTHER" id="PTHR12563:SF17">
    <property type="entry name" value="DIHYDROXYACETONE PHOSPHATE ACYLTRANSFERASE"/>
    <property type="match status" value="1"/>
</dbReference>
<dbReference type="Pfam" id="PF19277">
    <property type="entry name" value="GPAT_C"/>
    <property type="match status" value="1"/>
</dbReference>
<proteinExistence type="inferred from homology"/>
<evidence type="ECO:0000313" key="8">
    <source>
        <dbReference type="EMBL" id="MEB3030092.1"/>
    </source>
</evidence>
<evidence type="ECO:0000256" key="2">
    <source>
        <dbReference type="ARBA" id="ARBA00007937"/>
    </source>
</evidence>
<name>A0ABU5XQ43_9MYCO</name>
<evidence type="ECO:0000313" key="9">
    <source>
        <dbReference type="Proteomes" id="UP001298593"/>
    </source>
</evidence>
<evidence type="ECO:0000256" key="6">
    <source>
        <dbReference type="SAM" id="Coils"/>
    </source>
</evidence>
<dbReference type="PANTHER" id="PTHR12563">
    <property type="entry name" value="GLYCEROL-3-PHOSPHATE ACYLTRANSFERASE"/>
    <property type="match status" value="1"/>
</dbReference>
<feature type="domain" description="Phospholipid/glycerol acyltransferase" evidence="7">
    <location>
        <begin position="106"/>
        <end position="233"/>
    </location>
</feature>
<evidence type="ECO:0000256" key="3">
    <source>
        <dbReference type="ARBA" id="ARBA00022679"/>
    </source>
</evidence>
<dbReference type="Proteomes" id="UP001298593">
    <property type="component" value="Unassembled WGS sequence"/>
</dbReference>
<evidence type="ECO:0000259" key="7">
    <source>
        <dbReference type="SMART" id="SM00563"/>
    </source>
</evidence>
<keyword evidence="5 8" id="KW-0012">Acyltransferase</keyword>
<gene>
    <name evidence="8" type="ORF">KV113_00870</name>
</gene>
<reference evidence="8 9" key="1">
    <citation type="submission" date="2023-12" db="EMBL/GenBank/DDBJ databases">
        <title>Description of new species of Mycobacterium terrae complex isolated from sewage at the Sao Paulo Zoological Park Foundation in Brazil.</title>
        <authorList>
            <person name="Romagnoli C.L."/>
            <person name="Conceicao E.C."/>
            <person name="Machado E."/>
            <person name="Barreto L.B.P.F."/>
            <person name="Sharma A."/>
            <person name="Silva N.M."/>
            <person name="Marques L.E."/>
            <person name="Juliana M.A."/>
            <person name="Lourenco M.C.S."/>
            <person name="Digiampietri L.A."/>
            <person name="Suffys P.N."/>
            <person name="Viana-Niero C."/>
        </authorList>
    </citation>
    <scope>NUCLEOTIDE SEQUENCE [LARGE SCALE GENOMIC DNA]</scope>
    <source>
        <strain evidence="8 9">MYC340</strain>
    </source>
</reference>
<evidence type="ECO:0000256" key="5">
    <source>
        <dbReference type="ARBA" id="ARBA00023315"/>
    </source>
</evidence>
<dbReference type="InterPro" id="IPR002123">
    <property type="entry name" value="Plipid/glycerol_acylTrfase"/>
</dbReference>
<keyword evidence="3" id="KW-0808">Transferase</keyword>
<evidence type="ECO:0000256" key="4">
    <source>
        <dbReference type="ARBA" id="ARBA00023136"/>
    </source>
</evidence>
<dbReference type="InterPro" id="IPR022284">
    <property type="entry name" value="GPAT/DHAPAT"/>
</dbReference>
<keyword evidence="6" id="KW-0175">Coiled coil</keyword>
<sequence length="614" mass="67930">MLPDRLLRLLRLKSLTVAQSVDETDALLSTDEMLRATVQLASHLGRDVADVRAEITDYMREMTATHVPSVVRAWQAWSAWMVRGFQIVIDDDELSTLRELDRENALIFLISHRSYLDQFSFPLRLAQGGISPTFGLAGANLNFFPLGTLARRNGFIPLRRSTGDIPVYRLALRALVGQMVASGHNLAWSIEGGRTRSGKLRPPRYGLLRYVTDAVESSGSQQIVAVPVSILFDQLPLHEVKLMTAESRGLPKKPENIRWLLSYARGLRYRLGRIYIDFGPPVPLHDRMAALRAEGLSGRQVVERVALEICHRINQTTPVTATAAVCVAVLGEDRALTLGEVCATVAPLAGYLRARGWPVAGGADLTDRATVSQTLHDLVGSGVLTCYSGGPKTVWGIGNDQHLIAGVYRNSAIHVLVMRAIAELALLTVVRTPGATKRMGWEKALAVRELLKFDFFFAARAEFADELWDEFAIISGRSHDPSAPLDAEDAARSLHETDLLVAHLVLRPFVDAYRVAAEELVNLGPRRDIDERELLTRCLRLGRQWALQRRITEESVSGEMFATAVKMARHRGLIGPDAEAGDIADRRAALAAELDELQRSIGELARMRRDLEAE</sequence>
<keyword evidence="9" id="KW-1185">Reference proteome</keyword>
<accession>A0ABU5XQ43</accession>
<keyword evidence="4" id="KW-0472">Membrane</keyword>
<dbReference type="RefSeq" id="WP_224977208.1">
    <property type="nucleotide sequence ID" value="NZ_JAYJJU010000001.1"/>
</dbReference>
<dbReference type="GO" id="GO:0016746">
    <property type="term" value="F:acyltransferase activity"/>
    <property type="evidence" value="ECO:0007669"/>
    <property type="project" value="UniProtKB-KW"/>
</dbReference>
<feature type="coiled-coil region" evidence="6">
    <location>
        <begin position="587"/>
        <end position="614"/>
    </location>
</feature>
<comment type="caution">
    <text evidence="8">The sequence shown here is derived from an EMBL/GenBank/DDBJ whole genome shotgun (WGS) entry which is preliminary data.</text>
</comment>